<dbReference type="SUPFAM" id="SSF55073">
    <property type="entry name" value="Nucleotide cyclase"/>
    <property type="match status" value="1"/>
</dbReference>
<evidence type="ECO:0000256" key="5">
    <source>
        <dbReference type="SAM" id="Phobius"/>
    </source>
</evidence>
<dbReference type="Gene3D" id="3.30.450.350">
    <property type="entry name" value="CHASE domain"/>
    <property type="match status" value="1"/>
</dbReference>
<comment type="subcellular location">
    <subcellularLocation>
        <location evidence="1">Membrane</location>
    </subcellularLocation>
</comment>
<gene>
    <name evidence="11" type="ORF">P4826_04280</name>
</gene>
<reference evidence="11 12" key="1">
    <citation type="submission" date="2023-03" db="EMBL/GenBank/DDBJ databases">
        <title>Diaphorobacter basophil sp. nov., isolated from a sewage-treatment plant.</title>
        <authorList>
            <person name="Yang K."/>
        </authorList>
    </citation>
    <scope>NUCLEOTIDE SEQUENCE [LARGE SCALE GENOMIC DNA]</scope>
    <source>
        <strain evidence="11 12">Y-1</strain>
    </source>
</reference>
<dbReference type="Gene3D" id="3.30.450.20">
    <property type="entry name" value="PAS domain"/>
    <property type="match status" value="2"/>
</dbReference>
<dbReference type="Pfam" id="PF00990">
    <property type="entry name" value="GGDEF"/>
    <property type="match status" value="1"/>
</dbReference>
<dbReference type="PROSITE" id="PS50112">
    <property type="entry name" value="PAS"/>
    <property type="match status" value="1"/>
</dbReference>
<evidence type="ECO:0000256" key="4">
    <source>
        <dbReference type="ARBA" id="ARBA00023136"/>
    </source>
</evidence>
<dbReference type="PROSITE" id="PS51257">
    <property type="entry name" value="PROKAR_LIPOPROTEIN"/>
    <property type="match status" value="1"/>
</dbReference>
<name>A0ABZ0J7K8_9BURK</name>
<evidence type="ECO:0000313" key="11">
    <source>
        <dbReference type="EMBL" id="WOO33311.1"/>
    </source>
</evidence>
<dbReference type="Gene3D" id="3.30.70.270">
    <property type="match status" value="1"/>
</dbReference>
<feature type="transmembrane region" description="Helical" evidence="5">
    <location>
        <begin position="321"/>
        <end position="342"/>
    </location>
</feature>
<dbReference type="InterPro" id="IPR000014">
    <property type="entry name" value="PAS"/>
</dbReference>
<dbReference type="Pfam" id="PF13426">
    <property type="entry name" value="PAS_9"/>
    <property type="match status" value="1"/>
</dbReference>
<dbReference type="InterPro" id="IPR035965">
    <property type="entry name" value="PAS-like_dom_sf"/>
</dbReference>
<evidence type="ECO:0000256" key="3">
    <source>
        <dbReference type="ARBA" id="ARBA00022989"/>
    </source>
</evidence>
<evidence type="ECO:0000259" key="6">
    <source>
        <dbReference type="PROSITE" id="PS50112"/>
    </source>
</evidence>
<dbReference type="Pfam" id="PF03924">
    <property type="entry name" value="CHASE"/>
    <property type="match status" value="1"/>
</dbReference>
<protein>
    <submittedName>
        <fullName evidence="11">EAL domain-containing protein</fullName>
    </submittedName>
</protein>
<dbReference type="InterPro" id="IPR029787">
    <property type="entry name" value="Nucleotide_cyclase"/>
</dbReference>
<dbReference type="Proteomes" id="UP001303211">
    <property type="component" value="Chromosome"/>
</dbReference>
<sequence length="1059" mass="116207">MFILAARRRLLGHWLPGLALALAGCAASYALWLQQTASMQSIAQARFAQETRLFADALQRRMESHAELLQGMRGLLTVNPELRRSEFERVASDLALASSHPGVKNINFTRHVAGDERRAFETRARGDAHLDGSLPTDFAIRPAQERPEYYVVEFLWPRAGNAGILGLEIHSVPEALEALLRARDSAGLTASAPFQLAGSDGDRTGIMLRLPVFAGPAPGDGQARRILGAVGVSVHIETAIHAMRNQGQMHNLSVTLSDIGLAGGVSPAAAERLYQSPSMDASAVDGMQRTEEVLVGGRRWLLQLQPTASFLSSQEQRLPGLLALGGLLVTALLTVSVSMLVLRRARALSDVRQAGTALSESEARFSAVFHQAAVGFVQVDLDSDRLVRMNQKFCDLLGYTEQELQQLRFQDITVAEDLQDDLAQMARLRAGELRDFRMEKRYRRKDGGVVWAELSVSRLRLADGTGYHLAVVQDISERKRMEQALRGSEQRLLGILNHMPVGVNLVQDERIVFRNASHVQICGYGADEAPDVDSLWSLTIPDAAQREQVRRSWQAACAAARRAAVDGGAAIAPLECVITAKSGVQHIVELSGMMLEDSHIVTMVDLSQRRRAEQEVRYLAYNDPLTGLPNRRLLLDRLQQALAISARHQWCGALLMLDLDNFKQINETLGHDMGDRLLQAVAERLRACVPDDDTLARHGGDEFVVVLKDLGATPAEAAARAEEAAQKMLQAMRAPFVIDGGEPRHSTLSVGIAVFQGQRESADELLKRSDMAMYEAKAAGRDALRFFDPQMQAQMAERVALEADMRAGLDSGQFELFYQPKMVRGQITGAEALLRWRHPVKGYVSPAEFIPLAEQCGLILRLGQWVLRTACERLAHWQEHPVLGQLTVAVNVSPRQFYEAGFVPQVLEALAGAGADARRLRLELTEGLLLQDVEDTIAKMVQLRGYGVGFSLDDFGTGYSSLAYLKRLPLHELKIDQSFVRDVLTDPNDAAIARTIVALGTSLGLQVTAEGVETEAQRLFLERAGCHAWQGYLLSRPVPGLAFEDLVLAHAAAVGPHVP</sequence>
<dbReference type="PROSITE" id="PS50113">
    <property type="entry name" value="PAC"/>
    <property type="match status" value="1"/>
</dbReference>
<dbReference type="EMBL" id="CP136921">
    <property type="protein sequence ID" value="WOO33311.1"/>
    <property type="molecule type" value="Genomic_DNA"/>
</dbReference>
<dbReference type="CDD" id="cd01949">
    <property type="entry name" value="GGDEF"/>
    <property type="match status" value="1"/>
</dbReference>
<dbReference type="InterPro" id="IPR043128">
    <property type="entry name" value="Rev_trsase/Diguanyl_cyclase"/>
</dbReference>
<evidence type="ECO:0000256" key="2">
    <source>
        <dbReference type="ARBA" id="ARBA00022692"/>
    </source>
</evidence>
<keyword evidence="2 5" id="KW-0812">Transmembrane</keyword>
<dbReference type="Gene3D" id="3.20.20.450">
    <property type="entry name" value="EAL domain"/>
    <property type="match status" value="1"/>
</dbReference>
<dbReference type="InterPro" id="IPR000160">
    <property type="entry name" value="GGDEF_dom"/>
</dbReference>
<dbReference type="InterPro" id="IPR001633">
    <property type="entry name" value="EAL_dom"/>
</dbReference>
<dbReference type="CDD" id="cd01948">
    <property type="entry name" value="EAL"/>
    <property type="match status" value="1"/>
</dbReference>
<dbReference type="SMART" id="SM00086">
    <property type="entry name" value="PAC"/>
    <property type="match status" value="1"/>
</dbReference>
<dbReference type="InterPro" id="IPR006189">
    <property type="entry name" value="CHASE_dom"/>
</dbReference>
<dbReference type="SUPFAM" id="SSF55785">
    <property type="entry name" value="PYP-like sensor domain (PAS domain)"/>
    <property type="match status" value="2"/>
</dbReference>
<accession>A0ABZ0J7K8</accession>
<dbReference type="NCBIfam" id="TIGR00229">
    <property type="entry name" value="sensory_box"/>
    <property type="match status" value="1"/>
</dbReference>
<evidence type="ECO:0000259" key="10">
    <source>
        <dbReference type="PROSITE" id="PS50887"/>
    </source>
</evidence>
<dbReference type="InterPro" id="IPR000700">
    <property type="entry name" value="PAS-assoc_C"/>
</dbReference>
<evidence type="ECO:0000259" key="7">
    <source>
        <dbReference type="PROSITE" id="PS50113"/>
    </source>
</evidence>
<dbReference type="PANTHER" id="PTHR44757:SF2">
    <property type="entry name" value="BIOFILM ARCHITECTURE MAINTENANCE PROTEIN MBAA"/>
    <property type="match status" value="1"/>
</dbReference>
<dbReference type="PANTHER" id="PTHR44757">
    <property type="entry name" value="DIGUANYLATE CYCLASE DGCP"/>
    <property type="match status" value="1"/>
</dbReference>
<feature type="domain" description="EAL" evidence="9">
    <location>
        <begin position="798"/>
        <end position="1051"/>
    </location>
</feature>
<dbReference type="PROSITE" id="PS50839">
    <property type="entry name" value="CHASE"/>
    <property type="match status" value="1"/>
</dbReference>
<dbReference type="RefSeq" id="WP_317702678.1">
    <property type="nucleotide sequence ID" value="NZ_CP136921.1"/>
</dbReference>
<evidence type="ECO:0000256" key="1">
    <source>
        <dbReference type="ARBA" id="ARBA00004370"/>
    </source>
</evidence>
<dbReference type="SMART" id="SM01079">
    <property type="entry name" value="CHASE"/>
    <property type="match status" value="1"/>
</dbReference>
<feature type="domain" description="CHASE" evidence="8">
    <location>
        <begin position="78"/>
        <end position="303"/>
    </location>
</feature>
<dbReference type="PROSITE" id="PS50887">
    <property type="entry name" value="GGDEF"/>
    <property type="match status" value="1"/>
</dbReference>
<dbReference type="SUPFAM" id="SSF141868">
    <property type="entry name" value="EAL domain-like"/>
    <property type="match status" value="1"/>
</dbReference>
<keyword evidence="3 5" id="KW-1133">Transmembrane helix</keyword>
<keyword evidence="4 5" id="KW-0472">Membrane</keyword>
<proteinExistence type="predicted"/>
<dbReference type="PROSITE" id="PS50883">
    <property type="entry name" value="EAL"/>
    <property type="match status" value="1"/>
</dbReference>
<dbReference type="Pfam" id="PF00563">
    <property type="entry name" value="EAL"/>
    <property type="match status" value="1"/>
</dbReference>
<feature type="domain" description="PAS" evidence="6">
    <location>
        <begin position="361"/>
        <end position="404"/>
    </location>
</feature>
<dbReference type="InterPro" id="IPR001610">
    <property type="entry name" value="PAC"/>
</dbReference>
<evidence type="ECO:0000259" key="8">
    <source>
        <dbReference type="PROSITE" id="PS50839"/>
    </source>
</evidence>
<keyword evidence="12" id="KW-1185">Reference proteome</keyword>
<dbReference type="NCBIfam" id="TIGR00254">
    <property type="entry name" value="GGDEF"/>
    <property type="match status" value="1"/>
</dbReference>
<dbReference type="InterPro" id="IPR042240">
    <property type="entry name" value="CHASE_sf"/>
</dbReference>
<evidence type="ECO:0000313" key="12">
    <source>
        <dbReference type="Proteomes" id="UP001303211"/>
    </source>
</evidence>
<dbReference type="SMART" id="SM00091">
    <property type="entry name" value="PAS"/>
    <property type="match status" value="2"/>
</dbReference>
<dbReference type="CDD" id="cd00130">
    <property type="entry name" value="PAS"/>
    <property type="match status" value="1"/>
</dbReference>
<feature type="domain" description="GGDEF" evidence="10">
    <location>
        <begin position="650"/>
        <end position="789"/>
    </location>
</feature>
<feature type="domain" description="PAC" evidence="7">
    <location>
        <begin position="436"/>
        <end position="487"/>
    </location>
</feature>
<dbReference type="InterPro" id="IPR035919">
    <property type="entry name" value="EAL_sf"/>
</dbReference>
<dbReference type="InterPro" id="IPR052155">
    <property type="entry name" value="Biofilm_reg_signaling"/>
</dbReference>
<dbReference type="SMART" id="SM00052">
    <property type="entry name" value="EAL"/>
    <property type="match status" value="1"/>
</dbReference>
<organism evidence="11 12">
    <name type="scientific">Diaphorobacter limosus</name>
    <dbReference type="NCBI Taxonomy" id="3036128"/>
    <lineage>
        <taxon>Bacteria</taxon>
        <taxon>Pseudomonadati</taxon>
        <taxon>Pseudomonadota</taxon>
        <taxon>Betaproteobacteria</taxon>
        <taxon>Burkholderiales</taxon>
        <taxon>Comamonadaceae</taxon>
        <taxon>Diaphorobacter</taxon>
    </lineage>
</organism>
<evidence type="ECO:0000259" key="9">
    <source>
        <dbReference type="PROSITE" id="PS50883"/>
    </source>
</evidence>
<dbReference type="SMART" id="SM00267">
    <property type="entry name" value="GGDEF"/>
    <property type="match status" value="1"/>
</dbReference>